<dbReference type="InterPro" id="IPR003770">
    <property type="entry name" value="MLTG-like"/>
</dbReference>
<feature type="region of interest" description="Disordered" evidence="9">
    <location>
        <begin position="464"/>
        <end position="490"/>
    </location>
</feature>
<dbReference type="GO" id="GO:0008932">
    <property type="term" value="F:lytic endotransglycosylase activity"/>
    <property type="evidence" value="ECO:0007669"/>
    <property type="project" value="UniProtKB-UniRule"/>
</dbReference>
<keyword evidence="4 7" id="KW-0472">Membrane</keyword>
<comment type="function">
    <text evidence="7">Functions as a peptidoglycan terminase that cleaves nascent peptidoglycan strands endolytically to terminate their elongation.</text>
</comment>
<evidence type="ECO:0000256" key="9">
    <source>
        <dbReference type="SAM" id="MobiDB-lite"/>
    </source>
</evidence>
<evidence type="ECO:0000313" key="10">
    <source>
        <dbReference type="EMBL" id="SEH37092.1"/>
    </source>
</evidence>
<organism evidence="10 11">
    <name type="scientific">Ruminococcus flavefaciens</name>
    <dbReference type="NCBI Taxonomy" id="1265"/>
    <lineage>
        <taxon>Bacteria</taxon>
        <taxon>Bacillati</taxon>
        <taxon>Bacillota</taxon>
        <taxon>Clostridia</taxon>
        <taxon>Eubacteriales</taxon>
        <taxon>Oscillospiraceae</taxon>
        <taxon>Ruminococcus</taxon>
    </lineage>
</organism>
<evidence type="ECO:0000256" key="5">
    <source>
        <dbReference type="ARBA" id="ARBA00023239"/>
    </source>
</evidence>
<dbReference type="PANTHER" id="PTHR30518:SF2">
    <property type="entry name" value="ENDOLYTIC MUREIN TRANSGLYCOSYLASE"/>
    <property type="match status" value="1"/>
</dbReference>
<feature type="site" description="Important for catalytic activity" evidence="7">
    <location>
        <position position="346"/>
    </location>
</feature>
<keyword evidence="8" id="KW-0175">Coiled coil</keyword>
<evidence type="ECO:0000256" key="4">
    <source>
        <dbReference type="ARBA" id="ARBA00023136"/>
    </source>
</evidence>
<dbReference type="HAMAP" id="MF_02065">
    <property type="entry name" value="MltG"/>
    <property type="match status" value="1"/>
</dbReference>
<feature type="compositionally biased region" description="Low complexity" evidence="9">
    <location>
        <begin position="478"/>
        <end position="490"/>
    </location>
</feature>
<keyword evidence="1 7" id="KW-1003">Cell membrane</keyword>
<dbReference type="GO" id="GO:0005886">
    <property type="term" value="C:plasma membrane"/>
    <property type="evidence" value="ECO:0007669"/>
    <property type="project" value="UniProtKB-SubCell"/>
</dbReference>
<evidence type="ECO:0000256" key="1">
    <source>
        <dbReference type="ARBA" id="ARBA00022475"/>
    </source>
</evidence>
<evidence type="ECO:0000256" key="7">
    <source>
        <dbReference type="HAMAP-Rule" id="MF_02065"/>
    </source>
</evidence>
<keyword evidence="3 7" id="KW-1133">Transmembrane helix</keyword>
<comment type="catalytic activity">
    <reaction evidence="7">
        <text>a peptidoglycan chain = a peptidoglycan chain with N-acetyl-1,6-anhydromuramyl-[peptide] at the reducing end + a peptidoglycan chain with N-acetylglucosamine at the non-reducing end.</text>
        <dbReference type="EC" id="4.2.2.29"/>
    </reaction>
</comment>
<dbReference type="OrthoDB" id="9814591at2"/>
<proteinExistence type="inferred from homology"/>
<keyword evidence="6 7" id="KW-0961">Cell wall biogenesis/degradation</keyword>
<reference evidence="10 11" key="1">
    <citation type="submission" date="2016-10" db="EMBL/GenBank/DDBJ databases">
        <authorList>
            <person name="de Groot N.N."/>
        </authorList>
    </citation>
    <scope>NUCLEOTIDE SEQUENCE [LARGE SCALE GENOMIC DNA]</scope>
    <source>
        <strain evidence="10 11">YAD2003</strain>
    </source>
</reference>
<dbReference type="Gene3D" id="3.30.1490.480">
    <property type="entry name" value="Endolytic murein transglycosylase"/>
    <property type="match status" value="1"/>
</dbReference>
<gene>
    <name evidence="7" type="primary">mltG</name>
    <name evidence="10" type="ORF">SAMN02910265_00077</name>
</gene>
<dbReference type="Pfam" id="PF02618">
    <property type="entry name" value="YceG"/>
    <property type="match status" value="1"/>
</dbReference>
<feature type="region of interest" description="Disordered" evidence="9">
    <location>
        <begin position="53"/>
        <end position="88"/>
    </location>
</feature>
<dbReference type="Proteomes" id="UP000183190">
    <property type="component" value="Unassembled WGS sequence"/>
</dbReference>
<evidence type="ECO:0000313" key="11">
    <source>
        <dbReference type="Proteomes" id="UP000183190"/>
    </source>
</evidence>
<dbReference type="NCBIfam" id="TIGR00247">
    <property type="entry name" value="endolytic transglycosylase MltG"/>
    <property type="match status" value="1"/>
</dbReference>
<dbReference type="EMBL" id="FNWV01000001">
    <property type="protein sequence ID" value="SEH37092.1"/>
    <property type="molecule type" value="Genomic_DNA"/>
</dbReference>
<feature type="transmembrane region" description="Helical" evidence="7">
    <location>
        <begin position="115"/>
        <end position="139"/>
    </location>
</feature>
<feature type="compositionally biased region" description="Basic and acidic residues" evidence="9">
    <location>
        <begin position="68"/>
        <end position="79"/>
    </location>
</feature>
<dbReference type="EC" id="4.2.2.29" evidence="7"/>
<accession>A0A1H6HPU7</accession>
<evidence type="ECO:0000256" key="6">
    <source>
        <dbReference type="ARBA" id="ARBA00023316"/>
    </source>
</evidence>
<name>A0A1H6HPU7_RUMFL</name>
<dbReference type="PANTHER" id="PTHR30518">
    <property type="entry name" value="ENDOLYTIC MUREIN TRANSGLYCOSYLASE"/>
    <property type="match status" value="1"/>
</dbReference>
<dbReference type="GO" id="GO:0071555">
    <property type="term" value="P:cell wall organization"/>
    <property type="evidence" value="ECO:0007669"/>
    <property type="project" value="UniProtKB-KW"/>
</dbReference>
<feature type="coiled-coil region" evidence="8">
    <location>
        <begin position="13"/>
        <end position="44"/>
    </location>
</feature>
<dbReference type="RefSeq" id="WP_074713940.1">
    <property type="nucleotide sequence ID" value="NZ_FNWV01000001.1"/>
</dbReference>
<protein>
    <recommendedName>
        <fullName evidence="7">Endolytic murein transglycosylase</fullName>
        <ecNumber evidence="7">4.2.2.29</ecNumber>
    </recommendedName>
    <alternativeName>
        <fullName evidence="7">Peptidoglycan lytic transglycosylase</fullName>
    </alternativeName>
    <alternativeName>
        <fullName evidence="7">Peptidoglycan polymerization terminase</fullName>
    </alternativeName>
</protein>
<keyword evidence="2 7" id="KW-0812">Transmembrane</keyword>
<comment type="subcellular location">
    <subcellularLocation>
        <location evidence="7">Cell membrane</location>
        <topology evidence="7">Single-pass membrane protein</topology>
    </subcellularLocation>
</comment>
<evidence type="ECO:0000256" key="8">
    <source>
        <dbReference type="SAM" id="Coils"/>
    </source>
</evidence>
<comment type="similarity">
    <text evidence="7">Belongs to the transglycosylase MltG family.</text>
</comment>
<dbReference type="GO" id="GO:0009252">
    <property type="term" value="P:peptidoglycan biosynthetic process"/>
    <property type="evidence" value="ECO:0007669"/>
    <property type="project" value="UniProtKB-UniRule"/>
</dbReference>
<evidence type="ECO:0000256" key="3">
    <source>
        <dbReference type="ARBA" id="ARBA00022989"/>
    </source>
</evidence>
<sequence>MADNNNDVINDILNQLDQAKKSSEAEALKKEEEIKEEVAETKAEIPVKKVVSHAKEPEMAVRNSANVRRQEAEIPKNERPVPPPAQQDYIPQRNNAAVKRNNAHHKKKKKKRSRLPGVLILTVFIFAVSICLSLVIIAFGRDMFGIGKSDNTKLINVPENATTKEISELLYDEGIINSPKCFQLFTKFRKSADVYLAGEHFVSPSMAYETIINKLTSVEEESQKEAVSITFYEGINLYEAAELLDDEGVCKADDFLFNFNAADYGFDFEKYLSKDTNTLKFTETRMEGYLFPDTYTFTKDMDPEEVCQKIYFNFNQKMTNDRLERMAKLNLSLDQLITFASIVQKEVNNREEMNHVASVFWNRLEHTDAETVGMLQSDPTRNYSEIIRSHMEVINKDIINAYDTYVSKGLPPGAICNPGLDAIDAVLEKMPSDDYYFIANIYTGETKFAKTNDEHEQNKAIVQADQEAEKERREAEEAAAAAAAAESEEY</sequence>
<feature type="compositionally biased region" description="Basic and acidic residues" evidence="9">
    <location>
        <begin position="467"/>
        <end position="476"/>
    </location>
</feature>
<dbReference type="AlphaFoldDB" id="A0A1H6HPU7"/>
<keyword evidence="5 7" id="KW-0456">Lyase</keyword>
<evidence type="ECO:0000256" key="2">
    <source>
        <dbReference type="ARBA" id="ARBA00022692"/>
    </source>
</evidence>